<dbReference type="GO" id="GO:0008233">
    <property type="term" value="F:peptidase activity"/>
    <property type="evidence" value="ECO:0007669"/>
    <property type="project" value="InterPro"/>
</dbReference>
<evidence type="ECO:0000256" key="2">
    <source>
        <dbReference type="ARBA" id="ARBA00022801"/>
    </source>
</evidence>
<gene>
    <name evidence="4" type="ORF">L207DRAFT_510197</name>
</gene>
<dbReference type="InterPro" id="IPR050266">
    <property type="entry name" value="AB_hydrolase_sf"/>
</dbReference>
<evidence type="ECO:0000256" key="1">
    <source>
        <dbReference type="ARBA" id="ARBA00010088"/>
    </source>
</evidence>
<dbReference type="GO" id="GO:0006508">
    <property type="term" value="P:proteolysis"/>
    <property type="evidence" value="ECO:0007669"/>
    <property type="project" value="InterPro"/>
</dbReference>
<dbReference type="PIRSF" id="PIRSF005539">
    <property type="entry name" value="Pept_S33_TRI_F1"/>
    <property type="match status" value="1"/>
</dbReference>
<dbReference type="OrthoDB" id="190201at2759"/>
<proteinExistence type="inferred from homology"/>
<evidence type="ECO:0000313" key="4">
    <source>
        <dbReference type="EMBL" id="PMD43686.1"/>
    </source>
</evidence>
<dbReference type="Pfam" id="PF00561">
    <property type="entry name" value="Abhydrolase_1"/>
    <property type="match status" value="1"/>
</dbReference>
<dbReference type="InterPro" id="IPR029058">
    <property type="entry name" value="AB_hydrolase_fold"/>
</dbReference>
<dbReference type="Proteomes" id="UP000235786">
    <property type="component" value="Unassembled WGS sequence"/>
</dbReference>
<feature type="domain" description="AB hydrolase-1" evidence="3">
    <location>
        <begin position="40"/>
        <end position="294"/>
    </location>
</feature>
<dbReference type="PANTHER" id="PTHR43798:SF33">
    <property type="entry name" value="HYDROLASE, PUTATIVE (AFU_ORTHOLOGUE AFUA_2G14860)-RELATED"/>
    <property type="match status" value="1"/>
</dbReference>
<organism evidence="4 5">
    <name type="scientific">Hyaloscypha variabilis (strain UAMH 11265 / GT02V1 / F)</name>
    <name type="common">Meliniomyces variabilis</name>
    <dbReference type="NCBI Taxonomy" id="1149755"/>
    <lineage>
        <taxon>Eukaryota</taxon>
        <taxon>Fungi</taxon>
        <taxon>Dikarya</taxon>
        <taxon>Ascomycota</taxon>
        <taxon>Pezizomycotina</taxon>
        <taxon>Leotiomycetes</taxon>
        <taxon>Helotiales</taxon>
        <taxon>Hyaloscyphaceae</taxon>
        <taxon>Hyaloscypha</taxon>
        <taxon>Hyaloscypha variabilis</taxon>
    </lineage>
</organism>
<evidence type="ECO:0000259" key="3">
    <source>
        <dbReference type="Pfam" id="PF00561"/>
    </source>
</evidence>
<dbReference type="InterPro" id="IPR000073">
    <property type="entry name" value="AB_hydrolase_1"/>
</dbReference>
<accession>A0A2J6RYT8</accession>
<reference evidence="4 5" key="1">
    <citation type="submission" date="2016-04" db="EMBL/GenBank/DDBJ databases">
        <title>A degradative enzymes factory behind the ericoid mycorrhizal symbiosis.</title>
        <authorList>
            <consortium name="DOE Joint Genome Institute"/>
            <person name="Martino E."/>
            <person name="Morin E."/>
            <person name="Grelet G."/>
            <person name="Kuo A."/>
            <person name="Kohler A."/>
            <person name="Daghino S."/>
            <person name="Barry K."/>
            <person name="Choi C."/>
            <person name="Cichocki N."/>
            <person name="Clum A."/>
            <person name="Copeland A."/>
            <person name="Hainaut M."/>
            <person name="Haridas S."/>
            <person name="Labutti K."/>
            <person name="Lindquist E."/>
            <person name="Lipzen A."/>
            <person name="Khouja H.-R."/>
            <person name="Murat C."/>
            <person name="Ohm R."/>
            <person name="Olson A."/>
            <person name="Spatafora J."/>
            <person name="Veneault-Fourrey C."/>
            <person name="Henrissat B."/>
            <person name="Grigoriev I."/>
            <person name="Martin F."/>
            <person name="Perotto S."/>
        </authorList>
    </citation>
    <scope>NUCLEOTIDE SEQUENCE [LARGE SCALE GENOMIC DNA]</scope>
    <source>
        <strain evidence="4 5">F</strain>
    </source>
</reference>
<dbReference type="GO" id="GO:0016020">
    <property type="term" value="C:membrane"/>
    <property type="evidence" value="ECO:0007669"/>
    <property type="project" value="TreeGrafter"/>
</dbReference>
<dbReference type="AlphaFoldDB" id="A0A2J6RYT8"/>
<dbReference type="InterPro" id="IPR002410">
    <property type="entry name" value="Peptidase_S33"/>
</dbReference>
<dbReference type="PANTHER" id="PTHR43798">
    <property type="entry name" value="MONOACYLGLYCEROL LIPASE"/>
    <property type="match status" value="1"/>
</dbReference>
<keyword evidence="2" id="KW-0378">Hydrolase</keyword>
<dbReference type="SUPFAM" id="SSF53474">
    <property type="entry name" value="alpha/beta-Hydrolases"/>
    <property type="match status" value="1"/>
</dbReference>
<sequence>MSYAEPHTIEAEVDFKVEGAGKPCKTWYIIFGDLKSGVRPLVCLHGGPGAAHNYIRPMRFLATTHSIPVIMYDQLGIGNSTHLPEKLGDGTFWTVSLFLAELDNLLQHLGIQDSYDLLGQSWGGMLGACHAITQPKGLHRLVIADSPASMKMWVIAADGLRQDLPPEVQETLLKHEADGTTDSPEYAAAMDVFYQRYVCRVQPYPKDWNDTEAAIKADGTVYLTMNGPSEFFITGTLKDFDIVEEVHKIKVPTLLLNGKYDEATDYVMGPFFRSIEKIKWVRFAESSHTPQLEETDEFLRVVGGYLKAE</sequence>
<dbReference type="Gene3D" id="3.40.50.1820">
    <property type="entry name" value="alpha/beta hydrolase"/>
    <property type="match status" value="1"/>
</dbReference>
<comment type="similarity">
    <text evidence="1">Belongs to the peptidase S33 family.</text>
</comment>
<dbReference type="EMBL" id="KZ613942">
    <property type="protein sequence ID" value="PMD43686.1"/>
    <property type="molecule type" value="Genomic_DNA"/>
</dbReference>
<protein>
    <submittedName>
        <fullName evidence="4">Proline-specific peptidase</fullName>
    </submittedName>
</protein>
<name>A0A2J6RYT8_HYAVF</name>
<evidence type="ECO:0000313" key="5">
    <source>
        <dbReference type="Proteomes" id="UP000235786"/>
    </source>
</evidence>
<keyword evidence="5" id="KW-1185">Reference proteome</keyword>
<dbReference type="PRINTS" id="PR00793">
    <property type="entry name" value="PROAMNOPTASE"/>
</dbReference>
<dbReference type="NCBIfam" id="TIGR01250">
    <property type="entry name" value="pro_imino_pep_2"/>
    <property type="match status" value="1"/>
</dbReference>
<dbReference type="STRING" id="1149755.A0A2J6RYT8"/>
<dbReference type="InterPro" id="IPR005945">
    <property type="entry name" value="Pro_imino_pep"/>
</dbReference>